<evidence type="ECO:0000313" key="2">
    <source>
        <dbReference type="EMBL" id="QJA65567.1"/>
    </source>
</evidence>
<dbReference type="EMBL" id="MT144579">
    <property type="protein sequence ID" value="QJA55227.1"/>
    <property type="molecule type" value="Genomic_DNA"/>
</dbReference>
<organism evidence="1">
    <name type="scientific">viral metagenome</name>
    <dbReference type="NCBI Taxonomy" id="1070528"/>
    <lineage>
        <taxon>unclassified sequences</taxon>
        <taxon>metagenomes</taxon>
        <taxon>organismal metagenomes</taxon>
    </lineage>
</organism>
<evidence type="ECO:0000313" key="3">
    <source>
        <dbReference type="EMBL" id="QJA83403.1"/>
    </source>
</evidence>
<evidence type="ECO:0000313" key="4">
    <source>
        <dbReference type="EMBL" id="QJH98338.1"/>
    </source>
</evidence>
<reference evidence="1" key="1">
    <citation type="submission" date="2020-03" db="EMBL/GenBank/DDBJ databases">
        <title>The deep terrestrial virosphere.</title>
        <authorList>
            <person name="Holmfeldt K."/>
            <person name="Nilsson E."/>
            <person name="Simone D."/>
            <person name="Lopez-Fernandez M."/>
            <person name="Wu X."/>
            <person name="de Brujin I."/>
            <person name="Lundin D."/>
            <person name="Andersson A."/>
            <person name="Bertilsson S."/>
            <person name="Dopson M."/>
        </authorList>
    </citation>
    <scope>NUCLEOTIDE SEQUENCE</scope>
    <source>
        <strain evidence="3">MM415A00288</strain>
        <strain evidence="2">MM415B00385</strain>
        <strain evidence="1">TM448A07773</strain>
        <strain evidence="4">TM448B01270</strain>
    </source>
</reference>
<name>A0A6H2A6J6_9ZZZZ</name>
<sequence>MGANNNMIGANDYIVSKIIKFRDPVCVLHLTGCTHYTNDPMHVFGRGNMATRWDLNCIYGGCRSCHSYIDTHPDEKEIYFSRIMEKESYNKAKKLSNTNVKYLPSDLNEINLKLKKIFNDITSSHKI</sequence>
<evidence type="ECO:0000313" key="1">
    <source>
        <dbReference type="EMBL" id="QJA55227.1"/>
    </source>
</evidence>
<dbReference type="EMBL" id="MT142510">
    <property type="protein sequence ID" value="QJA83403.1"/>
    <property type="molecule type" value="Genomic_DNA"/>
</dbReference>
<dbReference type="AlphaFoldDB" id="A0A6H2A6J6"/>
<gene>
    <name evidence="3" type="ORF">MM415A00288_0023</name>
    <name evidence="2" type="ORF">MM415B00385_0005</name>
    <name evidence="1" type="ORF">TM448A07773_0005</name>
    <name evidence="4" type="ORF">TM448B01270_0004</name>
</gene>
<dbReference type="EMBL" id="MT141541">
    <property type="protein sequence ID" value="QJA65567.1"/>
    <property type="molecule type" value="Genomic_DNA"/>
</dbReference>
<proteinExistence type="predicted"/>
<protein>
    <submittedName>
        <fullName evidence="1">Uncharacterized protein</fullName>
    </submittedName>
</protein>
<dbReference type="EMBL" id="MT144728">
    <property type="protein sequence ID" value="QJH98338.1"/>
    <property type="molecule type" value="Genomic_DNA"/>
</dbReference>
<accession>A0A6H2A6J6</accession>